<dbReference type="SUPFAM" id="SSF57756">
    <property type="entry name" value="Retrovirus zinc finger-like domains"/>
    <property type="match status" value="1"/>
</dbReference>
<evidence type="ECO:0000256" key="1">
    <source>
        <dbReference type="PROSITE-ProRule" id="PRU00047"/>
    </source>
</evidence>
<dbReference type="GO" id="GO:0003676">
    <property type="term" value="F:nucleic acid binding"/>
    <property type="evidence" value="ECO:0007669"/>
    <property type="project" value="InterPro"/>
</dbReference>
<sequence>NQVVRFKVMSPTTPSTNEILTDEIYFLWEYNARMSLARKDLGAHHASQARRETAEWKVADMKALAILSKLLSPVYQTMVREATTALEAWTMLRAFFVNQNIHSRVKLRKELHEFTMDNGGNLMEHFLRFDDLCLRLATVGERVDDRERLVLLLGIWHDGEDLREAKELLKREYDELLQHEKEESAFKASGGRRGGGHARLRNKSMSPSRQNNDKRVDYLKVDHRHGGKSGSRFTGKRFACGQEGHKQSQSQQNVFSATAENSAAWVLDSGASSHMTYKASDLVELRNLKSKLTMSIANGRRVEVEGVDAVRLKTLTGVCCNGALIESKSATSLLEAKENFTREYEIFHMRDKKENAYKSKLRERRGRGKRQNGGGRDKGQHQGQGQQQHQGQGQQQQRTGKKSFEGQCYECKQHGHKKADCPRLKGNRSGHEDSFLANDTSWDSGGWLLDSGASCHMTHDRDDFLEYRPLKSKLDITVANGQRVSANGIEKVKLQQQDCSSIVMSDVPYVPKLDRKLASISTLTAKGAMSAPLSGCQASMVASHLKLVCWRRDDLDHVINGIPNTARPETTPFEVIAGSKPLLDLLRAFGSRGFEQKAHRCTFLGYVESSKAYRVWAEEDQRIVIT</sequence>
<reference evidence="4" key="2">
    <citation type="journal article" date="2023" name="Microbiol Resour">
        <title>Decontamination and Annotation of the Draft Genome Sequence of the Oomycete Lagenidium giganteum ARSEF 373.</title>
        <authorList>
            <person name="Morgan W.R."/>
            <person name="Tartar A."/>
        </authorList>
    </citation>
    <scope>NUCLEOTIDE SEQUENCE</scope>
    <source>
        <strain evidence="4">ARSEF 373</strain>
    </source>
</reference>
<keyword evidence="1" id="KW-0862">Zinc</keyword>
<keyword evidence="5" id="KW-1185">Reference proteome</keyword>
<evidence type="ECO:0000313" key="4">
    <source>
        <dbReference type="EMBL" id="DAZ93964.1"/>
    </source>
</evidence>
<dbReference type="PROSITE" id="PS50158">
    <property type="entry name" value="ZF_CCHC"/>
    <property type="match status" value="1"/>
</dbReference>
<dbReference type="InterPro" id="IPR057670">
    <property type="entry name" value="SH3_retrovirus"/>
</dbReference>
<dbReference type="InterPro" id="IPR001878">
    <property type="entry name" value="Znf_CCHC"/>
</dbReference>
<evidence type="ECO:0000313" key="5">
    <source>
        <dbReference type="Proteomes" id="UP001146120"/>
    </source>
</evidence>
<dbReference type="EMBL" id="DAKRPA010000278">
    <property type="protein sequence ID" value="DAZ93964.1"/>
    <property type="molecule type" value="Genomic_DNA"/>
</dbReference>
<dbReference type="Pfam" id="PF14223">
    <property type="entry name" value="Retrotran_gag_2"/>
    <property type="match status" value="1"/>
</dbReference>
<feature type="region of interest" description="Disordered" evidence="2">
    <location>
        <begin position="184"/>
        <end position="214"/>
    </location>
</feature>
<feature type="compositionally biased region" description="Low complexity" evidence="2">
    <location>
        <begin position="381"/>
        <end position="397"/>
    </location>
</feature>
<keyword evidence="1" id="KW-0863">Zinc-finger</keyword>
<dbReference type="PANTHER" id="PTHR47481">
    <property type="match status" value="1"/>
</dbReference>
<dbReference type="InterPro" id="IPR036875">
    <property type="entry name" value="Znf_CCHC_sf"/>
</dbReference>
<dbReference type="GO" id="GO:0008270">
    <property type="term" value="F:zinc ion binding"/>
    <property type="evidence" value="ECO:0007669"/>
    <property type="project" value="UniProtKB-KW"/>
</dbReference>
<evidence type="ECO:0000256" key="2">
    <source>
        <dbReference type="SAM" id="MobiDB-lite"/>
    </source>
</evidence>
<feature type="domain" description="CCHC-type" evidence="3">
    <location>
        <begin position="408"/>
        <end position="423"/>
    </location>
</feature>
<name>A0AAV2YLJ1_9STRA</name>
<feature type="compositionally biased region" description="Basic residues" evidence="2">
    <location>
        <begin position="359"/>
        <end position="370"/>
    </location>
</feature>
<protein>
    <recommendedName>
        <fullName evidence="3">CCHC-type domain-containing protein</fullName>
    </recommendedName>
</protein>
<dbReference type="PANTHER" id="PTHR47481:SF21">
    <property type="entry name" value="BASIC-LEUCINE ZIPPER TRANSCRIPTION FACTOR Q-RELATED"/>
    <property type="match status" value="1"/>
</dbReference>
<dbReference type="AlphaFoldDB" id="A0AAV2YLJ1"/>
<reference evidence="4" key="1">
    <citation type="submission" date="2022-11" db="EMBL/GenBank/DDBJ databases">
        <authorList>
            <person name="Morgan W.R."/>
            <person name="Tartar A."/>
        </authorList>
    </citation>
    <scope>NUCLEOTIDE SEQUENCE</scope>
    <source>
        <strain evidence="4">ARSEF 373</strain>
    </source>
</reference>
<dbReference type="Proteomes" id="UP001146120">
    <property type="component" value="Unassembled WGS sequence"/>
</dbReference>
<dbReference type="Pfam" id="PF25597">
    <property type="entry name" value="SH3_retrovirus"/>
    <property type="match status" value="1"/>
</dbReference>
<organism evidence="4 5">
    <name type="scientific">Lagenidium giganteum</name>
    <dbReference type="NCBI Taxonomy" id="4803"/>
    <lineage>
        <taxon>Eukaryota</taxon>
        <taxon>Sar</taxon>
        <taxon>Stramenopiles</taxon>
        <taxon>Oomycota</taxon>
        <taxon>Peronosporomycetes</taxon>
        <taxon>Pythiales</taxon>
        <taxon>Pythiaceae</taxon>
    </lineage>
</organism>
<proteinExistence type="predicted"/>
<accession>A0AAV2YLJ1</accession>
<feature type="non-terminal residue" evidence="4">
    <location>
        <position position="1"/>
    </location>
</feature>
<dbReference type="Pfam" id="PF22936">
    <property type="entry name" value="Pol_BBD"/>
    <property type="match status" value="2"/>
</dbReference>
<dbReference type="InterPro" id="IPR054722">
    <property type="entry name" value="PolX-like_BBD"/>
</dbReference>
<gene>
    <name evidence="4" type="ORF">N0F65_008693</name>
</gene>
<keyword evidence="1" id="KW-0479">Metal-binding</keyword>
<feature type="region of interest" description="Disordered" evidence="2">
    <location>
        <begin position="355"/>
        <end position="399"/>
    </location>
</feature>
<comment type="caution">
    <text evidence="4">The sequence shown here is derived from an EMBL/GenBank/DDBJ whole genome shotgun (WGS) entry which is preliminary data.</text>
</comment>
<evidence type="ECO:0000259" key="3">
    <source>
        <dbReference type="PROSITE" id="PS50158"/>
    </source>
</evidence>